<proteinExistence type="predicted"/>
<dbReference type="AlphaFoldDB" id="K6CDS0"/>
<organism evidence="1 2">
    <name type="scientific">Neobacillus bataviensis LMG 21833</name>
    <dbReference type="NCBI Taxonomy" id="1117379"/>
    <lineage>
        <taxon>Bacteria</taxon>
        <taxon>Bacillati</taxon>
        <taxon>Bacillota</taxon>
        <taxon>Bacilli</taxon>
        <taxon>Bacillales</taxon>
        <taxon>Bacillaceae</taxon>
        <taxon>Neobacillus</taxon>
    </lineage>
</organism>
<keyword evidence="2" id="KW-1185">Reference proteome</keyword>
<dbReference type="Proteomes" id="UP000006316">
    <property type="component" value="Unassembled WGS sequence"/>
</dbReference>
<reference evidence="1 2" key="1">
    <citation type="journal article" date="2012" name="Front. Microbiol.">
        <title>Redundancy and modularity in membrane-associated dissimilatory nitrate reduction in Bacillus.</title>
        <authorList>
            <person name="Heylen K."/>
            <person name="Keltjens J."/>
        </authorList>
    </citation>
    <scope>NUCLEOTIDE SEQUENCE [LARGE SCALE GENOMIC DNA]</scope>
    <source>
        <strain evidence="2">LMG 21833T</strain>
    </source>
</reference>
<evidence type="ECO:0000313" key="1">
    <source>
        <dbReference type="EMBL" id="EKN69295.1"/>
    </source>
</evidence>
<gene>
    <name evidence="1" type="ORF">BABA_10546</name>
</gene>
<accession>K6CDS0</accession>
<name>K6CDS0_9BACI</name>
<comment type="caution">
    <text evidence="1">The sequence shown here is derived from an EMBL/GenBank/DDBJ whole genome shotgun (WGS) entry which is preliminary data.</text>
</comment>
<dbReference type="EMBL" id="AJLS01000057">
    <property type="protein sequence ID" value="EKN69295.1"/>
    <property type="molecule type" value="Genomic_DNA"/>
</dbReference>
<evidence type="ECO:0000313" key="2">
    <source>
        <dbReference type="Proteomes" id="UP000006316"/>
    </source>
</evidence>
<dbReference type="STRING" id="1117379.BABA_10546"/>
<dbReference type="OrthoDB" id="2452874at2"/>
<dbReference type="eggNOG" id="ENOG50349NZ">
    <property type="taxonomic scope" value="Bacteria"/>
</dbReference>
<dbReference type="PATRIC" id="fig|1117379.3.peg.2199"/>
<sequence length="258" mass="31268">MAKLIKNVDGKKAYLGLLSPQEIEEANKMQEYLETFIPALEEKLNTKYKKRVVAYAYEFGTELRKLVEQFDIKGIQEKMFWDQIRDFASNDEGRPQDRGNRKLYDYYFKLSYYDLIDINNVNWSEWSYLFDVKEVMKEERIINWLAAKAKNIKISRNPFRLFMTGIRLFIKDKDTSVFEDQQLFEKYDMVYDITSAYIDLYKQSFTDQDKKPTEARLKQKKKYQEKYFKEVFLLKRKSKDYDLLFICEQAFKKIYLID</sequence>
<protein>
    <submittedName>
        <fullName evidence="1">Uncharacterized protein</fullName>
    </submittedName>
</protein>
<dbReference type="RefSeq" id="WP_007085126.1">
    <property type="nucleotide sequence ID" value="NZ_AJLS01000057.1"/>
</dbReference>